<evidence type="ECO:0000313" key="1">
    <source>
        <dbReference type="EMBL" id="OKH33125.1"/>
    </source>
</evidence>
<dbReference type="EMBL" id="MRCE01000032">
    <property type="protein sequence ID" value="OKH33125.1"/>
    <property type="molecule type" value="Genomic_DNA"/>
</dbReference>
<protein>
    <recommendedName>
        <fullName evidence="3">HTH cro/C1-type domain-containing protein</fullName>
    </recommendedName>
</protein>
<dbReference type="CDD" id="cd00093">
    <property type="entry name" value="HTH_XRE"/>
    <property type="match status" value="1"/>
</dbReference>
<evidence type="ECO:0000313" key="2">
    <source>
        <dbReference type="Proteomes" id="UP000185860"/>
    </source>
</evidence>
<organism evidence="1 2">
    <name type="scientific">[Phormidium ambiguum] IAM M-71</name>
    <dbReference type="NCBI Taxonomy" id="454136"/>
    <lineage>
        <taxon>Bacteria</taxon>
        <taxon>Bacillati</taxon>
        <taxon>Cyanobacteriota</taxon>
        <taxon>Cyanophyceae</taxon>
        <taxon>Oscillatoriophycideae</taxon>
        <taxon>Aerosakkonematales</taxon>
        <taxon>Aerosakkonemataceae</taxon>
        <taxon>Floridanema</taxon>
    </lineage>
</organism>
<gene>
    <name evidence="1" type="ORF">NIES2119_23965</name>
</gene>
<dbReference type="RefSeq" id="WP_073596019.1">
    <property type="nucleotide sequence ID" value="NZ_MRCE01000032.1"/>
</dbReference>
<proteinExistence type="predicted"/>
<name>A0A1U7I9C0_9CYAN</name>
<evidence type="ECO:0008006" key="3">
    <source>
        <dbReference type="Google" id="ProtNLM"/>
    </source>
</evidence>
<reference evidence="1 2" key="1">
    <citation type="submission" date="2016-11" db="EMBL/GenBank/DDBJ databases">
        <title>Draft Genome Sequences of Nine Cyanobacterial Strains from Diverse Habitats.</title>
        <authorList>
            <person name="Zhu T."/>
            <person name="Hou S."/>
            <person name="Lu X."/>
            <person name="Hess W.R."/>
        </authorList>
    </citation>
    <scope>NUCLEOTIDE SEQUENCE [LARGE SCALE GENOMIC DNA]</scope>
    <source>
        <strain evidence="1 2">IAM M-71</strain>
    </source>
</reference>
<dbReference type="InterPro" id="IPR001387">
    <property type="entry name" value="Cro/C1-type_HTH"/>
</dbReference>
<dbReference type="Proteomes" id="UP000185860">
    <property type="component" value="Unassembled WGS sequence"/>
</dbReference>
<dbReference type="OrthoDB" id="436965at2"/>
<sequence>MPGTNNKININTQLGTSEQPERAGKAVLILSATYNSIDYNRIQEYAQKLRQGNFLETLALNVAMGIHAEITKRDETLEGFSPKCVDELEKFLRQQIVDNDFYSSTAEEILNHITPWLQTGRTEESLWKKVAVDSALSFLEPLDLSNRTIDELTAMLGLASKTVPATEPQLFISNTITQLLTSAPPRTACKSLLRIWNWQEDIHKNVFFWDRYSTGFVKLALKDKDPVTKEYFYFTGKAAWGIIEEFGSLGKDTAKLHCLLSAYVFRQPEPWRTEIKLAGTGKNGGTNLINLMGWGERKDMTTSQKLLKIEQCLKLLRKLDATIKWNVGKLGCDMNSLIWDIAIERYGQRNIFTDEIEEPTEIVAFIRTGRWAEFFFNKQGKNSTPPVALYEFGWISESTLKMNPYHDELAFLIAINITTESAIHTNGKYTIKTVLEMVMPKNEIELARKDHRYAGKLKQRWDKALIRLIELDWQILYDSETYPEWLRPGSTIGKPKDCKKRIIELLLEAGITIKPPGKIPALIAAKKSESLPRKRKSASSAQLEWEPIQKACEAKGWTKQSFIAEKLGISQPLVCQLQKGKPISPQTAAKLRKILPKVLPELSI</sequence>
<dbReference type="STRING" id="454136.NIES2119_23965"/>
<dbReference type="AlphaFoldDB" id="A0A1U7I9C0"/>
<comment type="caution">
    <text evidence="1">The sequence shown here is derived from an EMBL/GenBank/DDBJ whole genome shotgun (WGS) entry which is preliminary data.</text>
</comment>
<accession>A0A1U7I9C0</accession>